<evidence type="ECO:0000313" key="3">
    <source>
        <dbReference type="EMBL" id="MBC8575324.1"/>
    </source>
</evidence>
<dbReference type="SUPFAM" id="SSF53850">
    <property type="entry name" value="Periplasmic binding protein-like II"/>
    <property type="match status" value="1"/>
</dbReference>
<sequence>MKRTIALALSLAMSILFVAGCGGASSSAAPASQAAPVSSEAAVSGAPAADAGKYADYPSKPVNYIITASAGGGLDICARMLAPYFQAELGKDAVVTVSNVTGGANWVGWGEMMNAAPDGYTISNIHTPQVYSYLNKSLKNQNTLESFNLLCNCVTDYCLIAVRADDERFADVNDLKSFAEYIKAHADQEFLVALTSKGGADELVMLDFNKTEGITNITGVNHSKGISEAKSAFLGGHVDIYSGKVGDTLAGYKDGTIKVLGVMSNERSKLMPDVPTAIEQGYDIVNGSSRGIVAQPGMDPELKEIIVSALRRAQENPEYLKAMEEAGYEVDYMEGQEYEDYMKAMEAVVIEYADELGYN</sequence>
<dbReference type="PANTHER" id="PTHR42928">
    <property type="entry name" value="TRICARBOXYLATE-BINDING PROTEIN"/>
    <property type="match status" value="1"/>
</dbReference>
<gene>
    <name evidence="3" type="ORF">H8717_02710</name>
</gene>
<feature type="signal peptide" evidence="2">
    <location>
        <begin position="1"/>
        <end position="19"/>
    </location>
</feature>
<organism evidence="3 4">
    <name type="scientific">Yanshouia hominis</name>
    <dbReference type="NCBI Taxonomy" id="2763673"/>
    <lineage>
        <taxon>Bacteria</taxon>
        <taxon>Bacillati</taxon>
        <taxon>Bacillota</taxon>
        <taxon>Clostridia</taxon>
        <taxon>Eubacteriales</taxon>
        <taxon>Oscillospiraceae</taxon>
        <taxon>Yanshouia</taxon>
    </lineage>
</organism>
<keyword evidence="4" id="KW-1185">Reference proteome</keyword>
<dbReference type="Gene3D" id="3.40.190.10">
    <property type="entry name" value="Periplasmic binding protein-like II"/>
    <property type="match status" value="1"/>
</dbReference>
<dbReference type="Pfam" id="PF03401">
    <property type="entry name" value="TctC"/>
    <property type="match status" value="1"/>
</dbReference>
<feature type="chain" id="PRO_5047012974" evidence="2">
    <location>
        <begin position="20"/>
        <end position="359"/>
    </location>
</feature>
<dbReference type="PROSITE" id="PS51257">
    <property type="entry name" value="PROKAR_LIPOPROTEIN"/>
    <property type="match status" value="1"/>
</dbReference>
<comment type="similarity">
    <text evidence="1">Belongs to the UPF0065 (bug) family.</text>
</comment>
<dbReference type="EMBL" id="JACRTB010000003">
    <property type="protein sequence ID" value="MBC8575324.1"/>
    <property type="molecule type" value="Genomic_DNA"/>
</dbReference>
<evidence type="ECO:0000313" key="4">
    <source>
        <dbReference type="Proteomes" id="UP000658131"/>
    </source>
</evidence>
<dbReference type="Gene3D" id="3.40.190.150">
    <property type="entry name" value="Bordetella uptake gene, domain 1"/>
    <property type="match status" value="1"/>
</dbReference>
<dbReference type="PIRSF" id="PIRSF017082">
    <property type="entry name" value="YflP"/>
    <property type="match status" value="1"/>
</dbReference>
<keyword evidence="2" id="KW-0732">Signal</keyword>
<protein>
    <submittedName>
        <fullName evidence="3">Tripartite tricarboxylate transporter substrate binding protein</fullName>
    </submittedName>
</protein>
<dbReference type="RefSeq" id="WP_262398969.1">
    <property type="nucleotide sequence ID" value="NZ_JACRTB010000003.1"/>
</dbReference>
<accession>A0ABR7NG82</accession>
<reference evidence="3 4" key="1">
    <citation type="submission" date="2020-08" db="EMBL/GenBank/DDBJ databases">
        <title>Genome public.</title>
        <authorList>
            <person name="Liu C."/>
            <person name="Sun Q."/>
        </authorList>
    </citation>
    <scope>NUCLEOTIDE SEQUENCE [LARGE SCALE GENOMIC DNA]</scope>
    <source>
        <strain evidence="3 4">BX1</strain>
    </source>
</reference>
<proteinExistence type="inferred from homology"/>
<dbReference type="PANTHER" id="PTHR42928:SF5">
    <property type="entry name" value="BLR1237 PROTEIN"/>
    <property type="match status" value="1"/>
</dbReference>
<dbReference type="InterPro" id="IPR042100">
    <property type="entry name" value="Bug_dom1"/>
</dbReference>
<dbReference type="CDD" id="cd07012">
    <property type="entry name" value="PBP2_Bug_TTT"/>
    <property type="match status" value="1"/>
</dbReference>
<evidence type="ECO:0000256" key="2">
    <source>
        <dbReference type="SAM" id="SignalP"/>
    </source>
</evidence>
<name>A0ABR7NG82_9FIRM</name>
<evidence type="ECO:0000256" key="1">
    <source>
        <dbReference type="ARBA" id="ARBA00006987"/>
    </source>
</evidence>
<dbReference type="Proteomes" id="UP000658131">
    <property type="component" value="Unassembled WGS sequence"/>
</dbReference>
<comment type="caution">
    <text evidence="3">The sequence shown here is derived from an EMBL/GenBank/DDBJ whole genome shotgun (WGS) entry which is preliminary data.</text>
</comment>
<dbReference type="InterPro" id="IPR005064">
    <property type="entry name" value="BUG"/>
</dbReference>